<dbReference type="EMBL" id="LQIR01000067">
    <property type="protein sequence ID" value="KUI07816.1"/>
    <property type="molecule type" value="Genomic_DNA"/>
</dbReference>
<gene>
    <name evidence="2" type="ORF">AU192_10155</name>
</gene>
<protein>
    <recommendedName>
        <fullName evidence="4">Lipoprotein</fullName>
    </recommendedName>
</protein>
<evidence type="ECO:0000256" key="1">
    <source>
        <dbReference type="SAM" id="SignalP"/>
    </source>
</evidence>
<name>A0A101A0T0_9MYCO</name>
<dbReference type="RefSeq" id="WP_064399820.1">
    <property type="nucleotide sequence ID" value="NZ_LQIR01000067.1"/>
</dbReference>
<sequence length="299" mass="31048">MRALIAALTAIVVVAASACSTDDASIRPYGAQTATIGESLATLGWNMSISNLRFDGDYVLFDVDASPADADGPHAKPEDIRFGLYGALAHPIEANGIGSCRDATNLELQPLSAPTPDRLTGTVCIGPARDQVQVRGVYAYSPRDRTPGTTVAHPAAFPVGLPAVRDTDTGLSIRTTSLDAFRADGAMLAPAALGDPNAFTGNGYMLIGLEISGVAEQYREVSQQRGGPAMVLVSPTLPAPGLSHACDVYGASVLVLPDASRDAVQVRASLCTQGEINKALLYATVSLVGTHAALWTKDD</sequence>
<keyword evidence="1" id="KW-0732">Signal</keyword>
<proteinExistence type="predicted"/>
<evidence type="ECO:0000313" key="2">
    <source>
        <dbReference type="EMBL" id="KUI07816.1"/>
    </source>
</evidence>
<organism evidence="2 3">
    <name type="scientific">Mycobacterium lehmannii</name>
    <dbReference type="NCBI Taxonomy" id="2048550"/>
    <lineage>
        <taxon>Bacteria</taxon>
        <taxon>Bacillati</taxon>
        <taxon>Actinomycetota</taxon>
        <taxon>Actinomycetes</taxon>
        <taxon>Mycobacteriales</taxon>
        <taxon>Mycobacteriaceae</taxon>
        <taxon>Mycobacterium</taxon>
    </lineage>
</organism>
<dbReference type="AlphaFoldDB" id="A0A101A0T0"/>
<comment type="caution">
    <text evidence="2">The sequence shown here is derived from an EMBL/GenBank/DDBJ whole genome shotgun (WGS) entry which is preliminary data.</text>
</comment>
<accession>A0A101A0T0</accession>
<feature type="chain" id="PRO_5007092429" description="Lipoprotein" evidence="1">
    <location>
        <begin position="19"/>
        <end position="299"/>
    </location>
</feature>
<dbReference type="PROSITE" id="PS51257">
    <property type="entry name" value="PROKAR_LIPOPROTEIN"/>
    <property type="match status" value="1"/>
</dbReference>
<evidence type="ECO:0000313" key="3">
    <source>
        <dbReference type="Proteomes" id="UP000053707"/>
    </source>
</evidence>
<keyword evidence="3" id="KW-1185">Reference proteome</keyword>
<evidence type="ECO:0008006" key="4">
    <source>
        <dbReference type="Google" id="ProtNLM"/>
    </source>
</evidence>
<dbReference type="Proteomes" id="UP000053707">
    <property type="component" value="Unassembled WGS sequence"/>
</dbReference>
<reference evidence="2 3" key="1">
    <citation type="submission" date="2016-01" db="EMBL/GenBank/DDBJ databases">
        <authorList>
            <consortium name="TB Trials Study Group"/>
            <person name="Sutton G."/>
            <person name="Brinkac L."/>
            <person name="Sanka R."/>
            <person name="Adams M."/>
            <person name="Lau E.L."/>
            <person name="Macaden R."/>
            <person name="Grewal H.M.S."/>
        </authorList>
    </citation>
    <scope>NUCLEOTIDE SEQUENCE [LARGE SCALE GENOMIC DNA]</scope>
    <source>
        <strain evidence="2 3">IS-1744</strain>
    </source>
</reference>
<feature type="signal peptide" evidence="1">
    <location>
        <begin position="1"/>
        <end position="18"/>
    </location>
</feature>